<dbReference type="EMBL" id="CM056744">
    <property type="protein sequence ID" value="KAJ8665016.1"/>
    <property type="molecule type" value="Genomic_DNA"/>
</dbReference>
<proteinExistence type="predicted"/>
<organism evidence="1 2">
    <name type="scientific">Eretmocerus hayati</name>
    <dbReference type="NCBI Taxonomy" id="131215"/>
    <lineage>
        <taxon>Eukaryota</taxon>
        <taxon>Metazoa</taxon>
        <taxon>Ecdysozoa</taxon>
        <taxon>Arthropoda</taxon>
        <taxon>Hexapoda</taxon>
        <taxon>Insecta</taxon>
        <taxon>Pterygota</taxon>
        <taxon>Neoptera</taxon>
        <taxon>Endopterygota</taxon>
        <taxon>Hymenoptera</taxon>
        <taxon>Apocrita</taxon>
        <taxon>Proctotrupomorpha</taxon>
        <taxon>Chalcidoidea</taxon>
        <taxon>Aphelinidae</taxon>
        <taxon>Aphelininae</taxon>
        <taxon>Eretmocerus</taxon>
    </lineage>
</organism>
<dbReference type="Proteomes" id="UP001239111">
    <property type="component" value="Chromosome 4"/>
</dbReference>
<evidence type="ECO:0000313" key="1">
    <source>
        <dbReference type="EMBL" id="KAJ8665016.1"/>
    </source>
</evidence>
<gene>
    <name evidence="1" type="ORF">QAD02_006678</name>
</gene>
<comment type="caution">
    <text evidence="1">The sequence shown here is derived from an EMBL/GenBank/DDBJ whole genome shotgun (WGS) entry which is preliminary data.</text>
</comment>
<keyword evidence="2" id="KW-1185">Reference proteome</keyword>
<accession>A0ACC2N1X2</accession>
<protein>
    <submittedName>
        <fullName evidence="1">Uncharacterized protein</fullName>
    </submittedName>
</protein>
<sequence>MSIPPLKKAKFIGTTNSDNLTDQFFEPGKELKRKPRSLLCNPMMSRYRKLEHWFKPKTISPKHNLRKELRVVLVRCKIPVTMSTVATKQMQDNEACYVPDLYMMPPSTSHGISEAQKRSQIEDMRLSTAATGIEDPVKFEEYKPFQGHLGGPHPHQSRGESSEMFEPQSIDSEVQTELWKCNENEVSKHLADTLTLMRQAESELTIDFEATMDGSCLKKEQTDQKFDIVNSIPARSPSDYKHQQQQLKNHAASISVNLDIDLTQRPKSQRCITNQSGIRTRSGRTYYIETSDEDVHNAQRKASSDRVKSKCDICGMKFSQKRQILKHIVQHLNGKQFCSCDICNKVFKRKSDLADHLKRCMNHSIHQSNKPSAFFCDICGANFATKSKLRFHIKEHMEMNPFRCKVCNKGFMPYMALEQHIMIAHTNRKPSGIGEKVVCSTGNIKIEATNDLHEINSTKISQTSSLKGHLKCHSDVRLSFTCDRCDKRYDSKSQLRNHIMMMHRSSGFTCKICGKILGSKKNLRNHIKTHERKKLYSCRNCDKKFLYASHLQFHAKTHQDQREFSCDICDKRLRLKKSLVAHALVHTDRGSYVCKICNLKFKNKSRLKEHIRELHEDGNPMTCDSCGNIYKRKESLIAHITKEHGSGSSLCDICGKVCLNGRVLKEHLRIHTDPSKKPRSCKICNKILSSKRALQGHMVQHESSRILFPCKICGKSLKTESTLQIHLNLHMGENKFLCKVCDKSLATKGGFRRHMMKHTGTEPYSCNVCGKRYAGKIDFENHVRSHSGEKPFACEVCGKQFARKKVKDFHEKSHRKWIECKICRREFKTEQSLVKHKLKCRKEDRLACEFCNKTYSSRVTMWRHKLTHTRGKTIECDSCGRLFYTKKELIGHMMKHTGERRRYLCKICGKTFHSKLRLTTHIKNDHEDKQFVTCGICQKGFSTKNILEVHIRIRHDENIDEAEENKSDLDIRRKNGAQLNKKSKLSVEAAVADSSDIYCEDMFSNDDCPSVRTAGIKSNDDAHICMSARRAQKTEENLAMDHTNCLML</sequence>
<evidence type="ECO:0000313" key="2">
    <source>
        <dbReference type="Proteomes" id="UP001239111"/>
    </source>
</evidence>
<name>A0ACC2N1X2_9HYME</name>
<reference evidence="1" key="1">
    <citation type="submission" date="2023-04" db="EMBL/GenBank/DDBJ databases">
        <title>A chromosome-level genome assembly of the parasitoid wasp Eretmocerus hayati.</title>
        <authorList>
            <person name="Zhong Y."/>
            <person name="Liu S."/>
            <person name="Liu Y."/>
        </authorList>
    </citation>
    <scope>NUCLEOTIDE SEQUENCE</scope>
    <source>
        <strain evidence="1">ZJU_SS_LIU_2023</strain>
    </source>
</reference>